<dbReference type="STRING" id="1247936.BN2475_1300009"/>
<dbReference type="InterPro" id="IPR050407">
    <property type="entry name" value="Geranylgeranyl_reductase"/>
</dbReference>
<sequence>MEQFDVIVVGASVSGSPTAMLFAREGFKILLIDKKIFPRDTLSTHFIWPRGLSYLHRWGIAESILQRTPHFTRMEVVVEGIRLYGSVPLADVQTRFKTLHGNADGATDVYCGPRRLLLDHALIKAAATAGADVRQGVTFTRPIVENDEVRGIHAVTQQGTPFEARARLVIGADGRFSGFAKAVGAPMLEYRSSSTFAHFGYFSGIRKDELTIRNRGRLGTAIFPTSDGTHMVLVYGPNSWWSAFRGDAEANFFKTYEFCDPETAEKVRGGRREEPFKAYGTMPVFQRQNVGRGWALIGDAGSCNDQVTAMGITHAFRDAELISHTLGQGLDGKLSLDQSLEVYRAKRANDYEEYFDFVCDVAKMKRRSRTDLRALYDISIDAQKTNEFLARFGDTCPMVEQNSTVQPNTSTLPGHLAGYHDDGPGYEANLYVPPSIASAEAAPLDG</sequence>
<dbReference type="EC" id="1.14.13.-" evidence="2"/>
<protein>
    <submittedName>
        <fullName evidence="2">Flavoprotein monooxygenase</fullName>
        <ecNumber evidence="2">1.14.13.-</ecNumber>
    </submittedName>
</protein>
<dbReference type="GO" id="GO:0071949">
    <property type="term" value="F:FAD binding"/>
    <property type="evidence" value="ECO:0007669"/>
    <property type="project" value="InterPro"/>
</dbReference>
<dbReference type="Proteomes" id="UP000187012">
    <property type="component" value="Unassembled WGS sequence"/>
</dbReference>
<dbReference type="AlphaFoldDB" id="A0A1N7SPG6"/>
<dbReference type="RefSeq" id="WP_094783360.1">
    <property type="nucleotide sequence ID" value="NZ_CYGX02000130.1"/>
</dbReference>
<dbReference type="OrthoDB" id="103324at2"/>
<dbReference type="PANTHER" id="PTHR42685:SF22">
    <property type="entry name" value="CONDITIONED MEDIUM FACTOR RECEPTOR 1"/>
    <property type="match status" value="1"/>
</dbReference>
<keyword evidence="2" id="KW-0503">Monooxygenase</keyword>
<proteinExistence type="predicted"/>
<dbReference type="SUPFAM" id="SSF51905">
    <property type="entry name" value="FAD/NAD(P)-binding domain"/>
    <property type="match status" value="1"/>
</dbReference>
<dbReference type="PRINTS" id="PR00420">
    <property type="entry name" value="RNGMNOXGNASE"/>
</dbReference>
<evidence type="ECO:0000313" key="3">
    <source>
        <dbReference type="Proteomes" id="UP000187012"/>
    </source>
</evidence>
<dbReference type="Gene3D" id="3.50.50.60">
    <property type="entry name" value="FAD/NAD(P)-binding domain"/>
    <property type="match status" value="1"/>
</dbReference>
<evidence type="ECO:0000259" key="1">
    <source>
        <dbReference type="Pfam" id="PF01494"/>
    </source>
</evidence>
<organism evidence="2 3">
    <name type="scientific">Paraburkholderia ribeironis</name>
    <dbReference type="NCBI Taxonomy" id="1247936"/>
    <lineage>
        <taxon>Bacteria</taxon>
        <taxon>Pseudomonadati</taxon>
        <taxon>Pseudomonadota</taxon>
        <taxon>Betaproteobacteria</taxon>
        <taxon>Burkholderiales</taxon>
        <taxon>Burkholderiaceae</taxon>
        <taxon>Paraburkholderia</taxon>
    </lineage>
</organism>
<accession>A0A1N7SPG6</accession>
<gene>
    <name evidence="2" type="ORF">BN2475_1300009</name>
</gene>
<dbReference type="EMBL" id="CYGX02000130">
    <property type="protein sequence ID" value="SIT49236.1"/>
    <property type="molecule type" value="Genomic_DNA"/>
</dbReference>
<dbReference type="InterPro" id="IPR036188">
    <property type="entry name" value="FAD/NAD-bd_sf"/>
</dbReference>
<name>A0A1N7SPG6_9BURK</name>
<dbReference type="GO" id="GO:0004497">
    <property type="term" value="F:monooxygenase activity"/>
    <property type="evidence" value="ECO:0007669"/>
    <property type="project" value="UniProtKB-KW"/>
</dbReference>
<reference evidence="2 3" key="1">
    <citation type="submission" date="2016-12" db="EMBL/GenBank/DDBJ databases">
        <authorList>
            <person name="Song W.-J."/>
            <person name="Kurnit D.M."/>
        </authorList>
    </citation>
    <scope>NUCLEOTIDE SEQUENCE [LARGE SCALE GENOMIC DNA]</scope>
    <source>
        <strain evidence="2 3">STM7296</strain>
    </source>
</reference>
<feature type="domain" description="FAD-binding" evidence="1">
    <location>
        <begin position="4"/>
        <end position="349"/>
    </location>
</feature>
<dbReference type="InterPro" id="IPR002938">
    <property type="entry name" value="FAD-bd"/>
</dbReference>
<dbReference type="PANTHER" id="PTHR42685">
    <property type="entry name" value="GERANYLGERANYL DIPHOSPHATE REDUCTASE"/>
    <property type="match status" value="1"/>
</dbReference>
<evidence type="ECO:0000313" key="2">
    <source>
        <dbReference type="EMBL" id="SIT49236.1"/>
    </source>
</evidence>
<keyword evidence="3" id="KW-1185">Reference proteome</keyword>
<keyword evidence="2" id="KW-0560">Oxidoreductase</keyword>
<dbReference type="Pfam" id="PF01494">
    <property type="entry name" value="FAD_binding_3"/>
    <property type="match status" value="1"/>
</dbReference>